<dbReference type="NCBIfam" id="NF004283">
    <property type="entry name" value="PRK05692.1"/>
    <property type="match status" value="1"/>
</dbReference>
<dbReference type="CDD" id="cd07938">
    <property type="entry name" value="DRE_TIM_HMGL"/>
    <property type="match status" value="1"/>
</dbReference>
<name>A0ABR4R7Q2_BORBO</name>
<dbReference type="Proteomes" id="UP000025756">
    <property type="component" value="Unassembled WGS sequence"/>
</dbReference>
<organism evidence="5 6">
    <name type="scientific">Bordetella bronchiseptica 00-P-2796</name>
    <dbReference type="NCBI Taxonomy" id="1331199"/>
    <lineage>
        <taxon>Bacteria</taxon>
        <taxon>Pseudomonadati</taxon>
        <taxon>Pseudomonadota</taxon>
        <taxon>Betaproteobacteria</taxon>
        <taxon>Burkholderiales</taxon>
        <taxon>Alcaligenaceae</taxon>
        <taxon>Bordetella</taxon>
    </lineage>
</organism>
<dbReference type="SUPFAM" id="SSF51569">
    <property type="entry name" value="Aldolase"/>
    <property type="match status" value="1"/>
</dbReference>
<dbReference type="InterPro" id="IPR043594">
    <property type="entry name" value="HMGL"/>
</dbReference>
<evidence type="ECO:0000256" key="1">
    <source>
        <dbReference type="ARBA" id="ARBA00009405"/>
    </source>
</evidence>
<evidence type="ECO:0000313" key="6">
    <source>
        <dbReference type="Proteomes" id="UP000025756"/>
    </source>
</evidence>
<dbReference type="InterPro" id="IPR013785">
    <property type="entry name" value="Aldolase_TIM"/>
</dbReference>
<feature type="domain" description="Pyruvate carboxyltransferase" evidence="4">
    <location>
        <begin position="7"/>
        <end position="287"/>
    </location>
</feature>
<dbReference type="Gene3D" id="3.20.20.70">
    <property type="entry name" value="Aldolase class I"/>
    <property type="match status" value="1"/>
</dbReference>
<accession>A0ABR4R7Q2</accession>
<evidence type="ECO:0000259" key="4">
    <source>
        <dbReference type="PROSITE" id="PS50991"/>
    </source>
</evidence>
<evidence type="ECO:0000256" key="2">
    <source>
        <dbReference type="ARBA" id="ARBA00022723"/>
    </source>
</evidence>
<dbReference type="PANTHER" id="PTHR42738">
    <property type="entry name" value="HYDROXYMETHYLGLUTARYL-COA LYASE"/>
    <property type="match status" value="1"/>
</dbReference>
<comment type="caution">
    <text evidence="5">The sequence shown here is derived from an EMBL/GenBank/DDBJ whole genome shotgun (WGS) entry which is preliminary data.</text>
</comment>
<gene>
    <name evidence="5" type="ORF">L490_0378</name>
</gene>
<evidence type="ECO:0000313" key="5">
    <source>
        <dbReference type="EMBL" id="KCV30744.1"/>
    </source>
</evidence>
<evidence type="ECO:0000256" key="3">
    <source>
        <dbReference type="ARBA" id="ARBA00023239"/>
    </source>
</evidence>
<dbReference type="InterPro" id="IPR000891">
    <property type="entry name" value="PYR_CT"/>
</dbReference>
<keyword evidence="2" id="KW-0479">Metal-binding</keyword>
<dbReference type="PANTHER" id="PTHR42738:SF7">
    <property type="entry name" value="HYDROXYMETHYLGLUTARYL-COA LYASE"/>
    <property type="match status" value="1"/>
</dbReference>
<proteinExistence type="inferred from homology"/>
<keyword evidence="3" id="KW-0456">Lyase</keyword>
<protein>
    <submittedName>
        <fullName evidence="5">HMGL-like protein</fullName>
    </submittedName>
</protein>
<dbReference type="Pfam" id="PF00682">
    <property type="entry name" value="HMGL-like"/>
    <property type="match status" value="1"/>
</dbReference>
<sequence>MAYPRFVEFHEEGPREGFQSERTLYPLASRVALVDALTATGLKKIQVASFVNPRMVPAMADAAELFGAIQKKSGVRHTALWLNAKGIEKAAATAGVDLDGKMMLYASEAFSWSNNGCSAKDQQQRQLEWLAIYDRLNLPLEAVYVATAFGCQMQGEVPLQAVLDIVDFVRDLCAEQSRPLPSIFLGDTVGWGNPEEIKRRVNAVRERAPGMRVGLHLHDTRGMGAANFYAALQEGVDLFDSSIGGLGGCPFCNHANMQAAGNICTEDMVQLCHELGIETGIDLDRLIEASRLAEEIIGRTLAGKVMHSDSLDAQRAALRQAQAGEPA</sequence>
<dbReference type="EMBL" id="JGWH01000175">
    <property type="protein sequence ID" value="KCV30744.1"/>
    <property type="molecule type" value="Genomic_DNA"/>
</dbReference>
<comment type="similarity">
    <text evidence="1">Belongs to the HMG-CoA lyase family.</text>
</comment>
<keyword evidence="6" id="KW-1185">Reference proteome</keyword>
<reference evidence="5 6" key="1">
    <citation type="submission" date="2014-03" db="EMBL/GenBank/DDBJ databases">
        <title>Genome sequence of Bordetella bronchiseptica.</title>
        <authorList>
            <person name="Harvill E."/>
            <person name="Goodfield L.L."/>
            <person name="Ivanov Y.V."/>
            <person name="Meyer J.A."/>
            <person name="Muse S.J."/>
            <person name="Jacobs N."/>
            <person name="Bendor L."/>
            <person name="Smallridge W.E."/>
            <person name="Brinkac L.M."/>
            <person name="Sanka R."/>
            <person name="Kim M."/>
            <person name="Losada L."/>
        </authorList>
    </citation>
    <scope>NUCLEOTIDE SEQUENCE [LARGE SCALE GENOMIC DNA]</scope>
    <source>
        <strain evidence="5 6">00-P-2796</strain>
    </source>
</reference>
<dbReference type="PROSITE" id="PS50991">
    <property type="entry name" value="PYR_CT"/>
    <property type="match status" value="1"/>
</dbReference>